<reference evidence="2" key="1">
    <citation type="submission" date="2024-04" db="EMBL/GenBank/DDBJ databases">
        <title>Salinicola lusitanus LLJ914,a marine bacterium isolated from the Okinawa Trough.</title>
        <authorList>
            <person name="Li J."/>
        </authorList>
    </citation>
    <scope>NUCLEOTIDE SEQUENCE [LARGE SCALE GENOMIC DNA]</scope>
</reference>
<evidence type="ECO:0000313" key="2">
    <source>
        <dbReference type="Proteomes" id="UP001460270"/>
    </source>
</evidence>
<protein>
    <submittedName>
        <fullName evidence="1">Uncharacterized protein</fullName>
    </submittedName>
</protein>
<proteinExistence type="predicted"/>
<comment type="caution">
    <text evidence="1">The sequence shown here is derived from an EMBL/GenBank/DDBJ whole genome shotgun (WGS) entry which is preliminary data.</text>
</comment>
<keyword evidence="2" id="KW-1185">Reference proteome</keyword>
<dbReference type="AlphaFoldDB" id="A0AAW0N3V3"/>
<evidence type="ECO:0000313" key="1">
    <source>
        <dbReference type="EMBL" id="KAK7891314.1"/>
    </source>
</evidence>
<dbReference type="Gene3D" id="1.20.5.340">
    <property type="match status" value="1"/>
</dbReference>
<sequence>MQAITTFRTSVDSKFSDLSSRITTMHTTLSAVTGKVRVMEDSLNDHSDKITALESLYDKLVSKQNEHHKKLDDLESRSRRQNRTLKEACSWMWRTELLAPNQLRGEDHDLLLYGSFTVKHVILLEFEEVRKNAERPICATAFCILPDFE</sequence>
<organism evidence="1 2">
    <name type="scientific">Mugilogobius chulae</name>
    <name type="common">yellowstripe goby</name>
    <dbReference type="NCBI Taxonomy" id="88201"/>
    <lineage>
        <taxon>Eukaryota</taxon>
        <taxon>Metazoa</taxon>
        <taxon>Chordata</taxon>
        <taxon>Craniata</taxon>
        <taxon>Vertebrata</taxon>
        <taxon>Euteleostomi</taxon>
        <taxon>Actinopterygii</taxon>
        <taxon>Neopterygii</taxon>
        <taxon>Teleostei</taxon>
        <taxon>Neoteleostei</taxon>
        <taxon>Acanthomorphata</taxon>
        <taxon>Gobiaria</taxon>
        <taxon>Gobiiformes</taxon>
        <taxon>Gobioidei</taxon>
        <taxon>Gobiidae</taxon>
        <taxon>Gobionellinae</taxon>
        <taxon>Mugilogobius</taxon>
    </lineage>
</organism>
<accession>A0AAW0N3V3</accession>
<dbReference type="Proteomes" id="UP001460270">
    <property type="component" value="Unassembled WGS sequence"/>
</dbReference>
<gene>
    <name evidence="1" type="ORF">WMY93_023277</name>
</gene>
<dbReference type="EMBL" id="JBBPFD010000017">
    <property type="protein sequence ID" value="KAK7891314.1"/>
    <property type="molecule type" value="Genomic_DNA"/>
</dbReference>
<name>A0AAW0N3V3_9GOBI</name>